<evidence type="ECO:0000313" key="2">
    <source>
        <dbReference type="Proteomes" id="UP001161406"/>
    </source>
</evidence>
<reference evidence="1" key="1">
    <citation type="journal article" date="2014" name="Int. J. Syst. Evol. Microbiol.">
        <title>Complete genome of a new Firmicutes species belonging to the dominant human colonic microbiota ('Ruminococcus bicirculans') reveals two chromosomes and a selective capacity to utilize plant glucans.</title>
        <authorList>
            <consortium name="NISC Comparative Sequencing Program"/>
            <person name="Wegmann U."/>
            <person name="Louis P."/>
            <person name="Goesmann A."/>
            <person name="Henrissat B."/>
            <person name="Duncan S.H."/>
            <person name="Flint H.J."/>
        </authorList>
    </citation>
    <scope>NUCLEOTIDE SEQUENCE</scope>
    <source>
        <strain evidence="1">NBRC 103855</strain>
    </source>
</reference>
<name>A0ABQ5UFY9_9HYPH</name>
<dbReference type="RefSeq" id="WP_284390965.1">
    <property type="nucleotide sequence ID" value="NZ_BSNG01000001.1"/>
</dbReference>
<evidence type="ECO:0000313" key="1">
    <source>
        <dbReference type="EMBL" id="GLQ10386.1"/>
    </source>
</evidence>
<protein>
    <submittedName>
        <fullName evidence="1">Uncharacterized protein</fullName>
    </submittedName>
</protein>
<reference evidence="1" key="2">
    <citation type="submission" date="2023-01" db="EMBL/GenBank/DDBJ databases">
        <title>Draft genome sequence of Devosia yakushimensis strain NBRC 103855.</title>
        <authorList>
            <person name="Sun Q."/>
            <person name="Mori K."/>
        </authorList>
    </citation>
    <scope>NUCLEOTIDE SEQUENCE</scope>
    <source>
        <strain evidence="1">NBRC 103855</strain>
    </source>
</reference>
<sequence>MPHNSEKQDPAFAAIRAALMASYSGTLASTRLSPLDALEYLAAAIGSIYREVADAHLDPDGCPCGWEPCDVLDIVALQQAIAANASIADEADPFDLRTLAPAGHG</sequence>
<dbReference type="Proteomes" id="UP001161406">
    <property type="component" value="Unassembled WGS sequence"/>
</dbReference>
<dbReference type="EMBL" id="BSNG01000001">
    <property type="protein sequence ID" value="GLQ10386.1"/>
    <property type="molecule type" value="Genomic_DNA"/>
</dbReference>
<proteinExistence type="predicted"/>
<gene>
    <name evidence="1" type="ORF">GCM10007913_23180</name>
</gene>
<organism evidence="1 2">
    <name type="scientific">Devosia yakushimensis</name>
    <dbReference type="NCBI Taxonomy" id="470028"/>
    <lineage>
        <taxon>Bacteria</taxon>
        <taxon>Pseudomonadati</taxon>
        <taxon>Pseudomonadota</taxon>
        <taxon>Alphaproteobacteria</taxon>
        <taxon>Hyphomicrobiales</taxon>
        <taxon>Devosiaceae</taxon>
        <taxon>Devosia</taxon>
    </lineage>
</organism>
<keyword evidence="2" id="KW-1185">Reference proteome</keyword>
<accession>A0ABQ5UFY9</accession>
<comment type="caution">
    <text evidence="1">The sequence shown here is derived from an EMBL/GenBank/DDBJ whole genome shotgun (WGS) entry which is preliminary data.</text>
</comment>